<dbReference type="EMBL" id="CM029053">
    <property type="protein sequence ID" value="KAG2549756.1"/>
    <property type="molecule type" value="Genomic_DNA"/>
</dbReference>
<name>A0A8T0NR88_PANVG</name>
<comment type="caution">
    <text evidence="1">The sequence shown here is derived from an EMBL/GenBank/DDBJ whole genome shotgun (WGS) entry which is preliminary data.</text>
</comment>
<gene>
    <name evidence="1" type="ORF">PVAP13_9KG271013</name>
</gene>
<organism evidence="1 2">
    <name type="scientific">Panicum virgatum</name>
    <name type="common">Blackwell switchgrass</name>
    <dbReference type="NCBI Taxonomy" id="38727"/>
    <lineage>
        <taxon>Eukaryota</taxon>
        <taxon>Viridiplantae</taxon>
        <taxon>Streptophyta</taxon>
        <taxon>Embryophyta</taxon>
        <taxon>Tracheophyta</taxon>
        <taxon>Spermatophyta</taxon>
        <taxon>Magnoliopsida</taxon>
        <taxon>Liliopsida</taxon>
        <taxon>Poales</taxon>
        <taxon>Poaceae</taxon>
        <taxon>PACMAD clade</taxon>
        <taxon>Panicoideae</taxon>
        <taxon>Panicodae</taxon>
        <taxon>Paniceae</taxon>
        <taxon>Panicinae</taxon>
        <taxon>Panicum</taxon>
        <taxon>Panicum sect. Hiantes</taxon>
    </lineage>
</organism>
<evidence type="ECO:0000313" key="2">
    <source>
        <dbReference type="Proteomes" id="UP000823388"/>
    </source>
</evidence>
<dbReference type="Proteomes" id="UP000823388">
    <property type="component" value="Chromosome 9K"/>
</dbReference>
<dbReference type="AlphaFoldDB" id="A0A8T0NR88"/>
<reference evidence="1" key="1">
    <citation type="submission" date="2020-05" db="EMBL/GenBank/DDBJ databases">
        <title>WGS assembly of Panicum virgatum.</title>
        <authorList>
            <person name="Lovell J.T."/>
            <person name="Jenkins J."/>
            <person name="Shu S."/>
            <person name="Juenger T.E."/>
            <person name="Schmutz J."/>
        </authorList>
    </citation>
    <scope>NUCLEOTIDE SEQUENCE</scope>
    <source>
        <strain evidence="1">AP13</strain>
    </source>
</reference>
<protein>
    <submittedName>
        <fullName evidence="1">Uncharacterized protein</fullName>
    </submittedName>
</protein>
<proteinExistence type="predicted"/>
<accession>A0A8T0NR88</accession>
<evidence type="ECO:0000313" key="1">
    <source>
        <dbReference type="EMBL" id="KAG2549756.1"/>
    </source>
</evidence>
<keyword evidence="2" id="KW-1185">Reference proteome</keyword>
<sequence length="113" mass="13429">MEQFQNKSQHEGWNTYKLKPSQRMNQIQYKVRHPRIQVLNEATIKPPKEFSDTSTWISKTKAFPIRPTHDNTSAMDTQWSSIKSMVGRHDCLIKKQRVSYYTRLDLFPPHKNP</sequence>